<sequence>MMTNILYRIDKQLSDFTKTEKKIANYILKNPHKIIDMTVNDLADVAKVSTASIVRFSRKMTHQGFQELKIAISRYLPEDIATNPHLELIENESVETLKNKMIARTTNTMRFVATNIMDAQIDAICDVLKNARTIFLFGFGASSLTIGDLFQKLSRIGLNVRLLHETHLLVSTFATHDKRDCMIFVTNQGSHSELQSIAQVATHYSIPIITISSTANNPVAQIADYALIYGRTDENEMRMAATTSLFAQLFTVDILYYRFVALNYHAILDCITQSKLALDNYRKHLATIDFKH</sequence>
<evidence type="ECO:0000259" key="4">
    <source>
        <dbReference type="PROSITE" id="PS51071"/>
    </source>
</evidence>
<dbReference type="GO" id="GO:0097367">
    <property type="term" value="F:carbohydrate derivative binding"/>
    <property type="evidence" value="ECO:0007669"/>
    <property type="project" value="InterPro"/>
</dbReference>
<feature type="domain" description="SIS" evidence="5">
    <location>
        <begin position="124"/>
        <end position="265"/>
    </location>
</feature>
<dbReference type="InterPro" id="IPR035472">
    <property type="entry name" value="RpiR-like_SIS"/>
</dbReference>
<dbReference type="PANTHER" id="PTHR30514">
    <property type="entry name" value="GLUCOKINASE"/>
    <property type="match status" value="1"/>
</dbReference>
<evidence type="ECO:0000256" key="2">
    <source>
        <dbReference type="ARBA" id="ARBA00023125"/>
    </source>
</evidence>
<evidence type="ECO:0000313" key="7">
    <source>
        <dbReference type="Proteomes" id="UP000044616"/>
    </source>
</evidence>
<dbReference type="GO" id="GO:0003677">
    <property type="term" value="F:DNA binding"/>
    <property type="evidence" value="ECO:0007669"/>
    <property type="project" value="UniProtKB-KW"/>
</dbReference>
<dbReference type="AlphaFoldDB" id="A0A077UFC8"/>
<proteinExistence type="predicted"/>
<dbReference type="PROSITE" id="PS51464">
    <property type="entry name" value="SIS"/>
    <property type="match status" value="1"/>
</dbReference>
<dbReference type="SUPFAM" id="SSF53697">
    <property type="entry name" value="SIS domain"/>
    <property type="match status" value="1"/>
</dbReference>
<dbReference type="FunFam" id="3.40.50.10490:FF:000041">
    <property type="entry name" value="Transcriptional regulator, RpiR family"/>
    <property type="match status" value="1"/>
</dbReference>
<dbReference type="Pfam" id="PF01418">
    <property type="entry name" value="HTH_6"/>
    <property type="match status" value="1"/>
</dbReference>
<dbReference type="Gene3D" id="3.40.50.10490">
    <property type="entry name" value="Glucose-6-phosphate isomerase like protein, domain 1"/>
    <property type="match status" value="1"/>
</dbReference>
<dbReference type="PANTHER" id="PTHR30514:SF10">
    <property type="entry name" value="MURR_RPIR FAMILY TRANSCRIPTIONAL REGULATOR"/>
    <property type="match status" value="1"/>
</dbReference>
<dbReference type="EMBL" id="CCEH01000002">
    <property type="protein sequence ID" value="CDR26980.1"/>
    <property type="molecule type" value="Genomic_DNA"/>
</dbReference>
<name>A0A077UFC8_9STAP</name>
<organism evidence="6 7">
    <name type="scientific">Staphylococcus schweitzeri</name>
    <dbReference type="NCBI Taxonomy" id="1654388"/>
    <lineage>
        <taxon>Bacteria</taxon>
        <taxon>Bacillati</taxon>
        <taxon>Bacillota</taxon>
        <taxon>Bacilli</taxon>
        <taxon>Bacillales</taxon>
        <taxon>Staphylococcaceae</taxon>
        <taxon>Staphylococcus</taxon>
    </lineage>
</organism>
<reference evidence="6 7" key="1">
    <citation type="submission" date="2014-05" db="EMBL/GenBank/DDBJ databases">
        <authorList>
            <person name="Aslett A.Martin."/>
            <person name="De Silva Nishadi"/>
        </authorList>
    </citation>
    <scope>NUCLEOTIDE SEQUENCE [LARGE SCALE GENOMIC DNA]</scope>
</reference>
<keyword evidence="2" id="KW-0238">DNA-binding</keyword>
<dbReference type="PROSITE" id="PS51071">
    <property type="entry name" value="HTH_RPIR"/>
    <property type="match status" value="1"/>
</dbReference>
<dbReference type="InterPro" id="IPR001347">
    <property type="entry name" value="SIS_dom"/>
</dbReference>
<dbReference type="SUPFAM" id="SSF46689">
    <property type="entry name" value="Homeodomain-like"/>
    <property type="match status" value="1"/>
</dbReference>
<dbReference type="InterPro" id="IPR000281">
    <property type="entry name" value="HTH_RpiR"/>
</dbReference>
<protein>
    <submittedName>
        <fullName evidence="6">RpiR family transcriptional regulator</fullName>
    </submittedName>
</protein>
<dbReference type="InterPro" id="IPR036388">
    <property type="entry name" value="WH-like_DNA-bd_sf"/>
</dbReference>
<keyword evidence="1" id="KW-0805">Transcription regulation</keyword>
<gene>
    <name evidence="6" type="primary">ybbH_1</name>
    <name evidence="6" type="ORF">ERS140147_00290</name>
</gene>
<dbReference type="GO" id="GO:1901135">
    <property type="term" value="P:carbohydrate derivative metabolic process"/>
    <property type="evidence" value="ECO:0007669"/>
    <property type="project" value="InterPro"/>
</dbReference>
<dbReference type="InterPro" id="IPR047640">
    <property type="entry name" value="RpiR-like"/>
</dbReference>
<dbReference type="InterPro" id="IPR009057">
    <property type="entry name" value="Homeodomain-like_sf"/>
</dbReference>
<evidence type="ECO:0000256" key="1">
    <source>
        <dbReference type="ARBA" id="ARBA00023015"/>
    </source>
</evidence>
<accession>A0A3S4Q027</accession>
<keyword evidence="3" id="KW-0804">Transcription</keyword>
<evidence type="ECO:0000259" key="5">
    <source>
        <dbReference type="PROSITE" id="PS51464"/>
    </source>
</evidence>
<evidence type="ECO:0000256" key="3">
    <source>
        <dbReference type="ARBA" id="ARBA00023163"/>
    </source>
</evidence>
<dbReference type="Proteomes" id="UP000044616">
    <property type="component" value="Unassembled WGS sequence"/>
</dbReference>
<feature type="domain" description="HTH rpiR-type" evidence="4">
    <location>
        <begin position="3"/>
        <end position="79"/>
    </location>
</feature>
<dbReference type="GO" id="GO:0003700">
    <property type="term" value="F:DNA-binding transcription factor activity"/>
    <property type="evidence" value="ECO:0007669"/>
    <property type="project" value="InterPro"/>
</dbReference>
<dbReference type="InterPro" id="IPR046348">
    <property type="entry name" value="SIS_dom_sf"/>
</dbReference>
<evidence type="ECO:0000313" key="6">
    <source>
        <dbReference type="EMBL" id="CDR26980.1"/>
    </source>
</evidence>
<dbReference type="Pfam" id="PF01380">
    <property type="entry name" value="SIS"/>
    <property type="match status" value="1"/>
</dbReference>
<dbReference type="CDD" id="cd05013">
    <property type="entry name" value="SIS_RpiR"/>
    <property type="match status" value="1"/>
</dbReference>
<accession>A0A077UFC8</accession>
<dbReference type="Gene3D" id="1.10.10.10">
    <property type="entry name" value="Winged helix-like DNA-binding domain superfamily/Winged helix DNA-binding domain"/>
    <property type="match status" value="1"/>
</dbReference>